<reference evidence="4" key="1">
    <citation type="submission" date="2021-07" db="EMBL/GenBank/DDBJ databases">
        <title>New genus and species of the family Alcaligenaceae.</title>
        <authorList>
            <person name="Hahn M.W."/>
        </authorList>
    </citation>
    <scope>NUCLEOTIDE SEQUENCE</scope>
    <source>
        <strain evidence="4">LF4-65</strain>
    </source>
</reference>
<protein>
    <submittedName>
        <fullName evidence="4">Uncharacterized protein</fullName>
    </submittedName>
</protein>
<dbReference type="AlphaFoldDB" id="A0A953T665"/>
<keyword evidence="3" id="KW-0472">Membrane</keyword>
<keyword evidence="2" id="KW-0732">Signal</keyword>
<evidence type="ECO:0000256" key="1">
    <source>
        <dbReference type="ARBA" id="ARBA00004370"/>
    </source>
</evidence>
<proteinExistence type="predicted"/>
<dbReference type="PANTHER" id="PTHR30332">
    <property type="entry name" value="PROBABLE GENERAL SECRETION PATHWAY PROTEIN D"/>
    <property type="match status" value="1"/>
</dbReference>
<keyword evidence="5" id="KW-1185">Reference proteome</keyword>
<evidence type="ECO:0000313" key="5">
    <source>
        <dbReference type="Proteomes" id="UP000739565"/>
    </source>
</evidence>
<evidence type="ECO:0000256" key="2">
    <source>
        <dbReference type="ARBA" id="ARBA00022729"/>
    </source>
</evidence>
<dbReference type="GO" id="GO:0016020">
    <property type="term" value="C:membrane"/>
    <property type="evidence" value="ECO:0007669"/>
    <property type="project" value="UniProtKB-SubCell"/>
</dbReference>
<dbReference type="PROSITE" id="PS51257">
    <property type="entry name" value="PROKAR_LIPOPROTEIN"/>
    <property type="match status" value="1"/>
</dbReference>
<evidence type="ECO:0000313" key="4">
    <source>
        <dbReference type="EMBL" id="MBZ1349504.1"/>
    </source>
</evidence>
<accession>A0A953T665</accession>
<dbReference type="Proteomes" id="UP000739565">
    <property type="component" value="Unassembled WGS sequence"/>
</dbReference>
<dbReference type="InterPro" id="IPR050810">
    <property type="entry name" value="Bact_Secretion_Sys_Channel"/>
</dbReference>
<comment type="subcellular location">
    <subcellularLocation>
        <location evidence="1">Membrane</location>
    </subcellularLocation>
</comment>
<dbReference type="EMBL" id="JAHXRI010000004">
    <property type="protein sequence ID" value="MBZ1349504.1"/>
    <property type="molecule type" value="Genomic_DNA"/>
</dbReference>
<dbReference type="RefSeq" id="WP_259659925.1">
    <property type="nucleotide sequence ID" value="NZ_JAHXRI010000004.1"/>
</dbReference>
<gene>
    <name evidence="4" type="ORF">KZZ10_02495</name>
</gene>
<evidence type="ECO:0000256" key="3">
    <source>
        <dbReference type="ARBA" id="ARBA00023136"/>
    </source>
</evidence>
<dbReference type="PANTHER" id="PTHR30332:SF24">
    <property type="entry name" value="SECRETIN GSPD-RELATED"/>
    <property type="match status" value="1"/>
</dbReference>
<name>A0A953T665_9BURK</name>
<comment type="caution">
    <text evidence="4">The sequence shown here is derived from an EMBL/GenBank/DDBJ whole genome shotgun (WGS) entry which is preliminary data.</text>
</comment>
<organism evidence="4 5">
    <name type="scientific">Zwartia hollandica</name>
    <dbReference type="NCBI Taxonomy" id="324606"/>
    <lineage>
        <taxon>Bacteria</taxon>
        <taxon>Pseudomonadati</taxon>
        <taxon>Pseudomonadota</taxon>
        <taxon>Betaproteobacteria</taxon>
        <taxon>Burkholderiales</taxon>
        <taxon>Alcaligenaceae</taxon>
        <taxon>Zwartia</taxon>
    </lineage>
</organism>
<sequence>MKSGLRVSVCLVQVSLLCGCALHKRLQDQVDVATKEQSEITRQHQQFRRIATHKSEKHRSQQVNRPWLVGRAVPLAREFTLPPALRARIDTTLMYRDGRIDLPTLAERITRATGIAVRIRPEALLPAENFLPRLTVTQSNGAAAMPHTITLLQGSYPLSDVLDTASRRLSVHWRYHDRAIEFFRTQTRVFDLRLLTLSAQADARLGRSVSAKGAGFDHSSRTSLTTSAQHVMDAVKSRLEPFLSRAAVVAAQPGASSSIVITDLPEVLSQIATYLDRENRILTKRVRLVFEEITIVTNEDSELGLDWETVFAHGKLALGLASSAGAASVTSTQARLAASTSAARSQAVLSALSKYGTILRHVTIPVLTLNRRPVTHAVRTTFTYIDQVKASAHAASGQIANHSSNPSVSVTQKEETVGAFLTLLPDVQEDDQILLSVAYDNTVAQPLKSIVVGQESNRLQIQQITIDGHGTVQQVALKAGQPMLISGFDSQNEATDRSRVAAPAPLAFGGGDRLKKGRTVTLIMLTAHVEEGF</sequence>